<evidence type="ECO:0000313" key="2">
    <source>
        <dbReference type="EMBL" id="GBE80547.1"/>
    </source>
</evidence>
<dbReference type="OrthoDB" id="3063971at2759"/>
<evidence type="ECO:0000256" key="1">
    <source>
        <dbReference type="SAM" id="MobiDB-lite"/>
    </source>
</evidence>
<keyword evidence="3" id="KW-1185">Reference proteome</keyword>
<dbReference type="RefSeq" id="XP_027611460.1">
    <property type="nucleotide sequence ID" value="XM_027755659.1"/>
</dbReference>
<feature type="compositionally biased region" description="Basic and acidic residues" evidence="1">
    <location>
        <begin position="1"/>
        <end position="17"/>
    </location>
</feature>
<proteinExistence type="predicted"/>
<dbReference type="AlphaFoldDB" id="A0A401GEF5"/>
<evidence type="ECO:0008006" key="4">
    <source>
        <dbReference type="Google" id="ProtNLM"/>
    </source>
</evidence>
<organism evidence="2 3">
    <name type="scientific">Sparassis crispa</name>
    <dbReference type="NCBI Taxonomy" id="139825"/>
    <lineage>
        <taxon>Eukaryota</taxon>
        <taxon>Fungi</taxon>
        <taxon>Dikarya</taxon>
        <taxon>Basidiomycota</taxon>
        <taxon>Agaricomycotina</taxon>
        <taxon>Agaricomycetes</taxon>
        <taxon>Polyporales</taxon>
        <taxon>Sparassidaceae</taxon>
        <taxon>Sparassis</taxon>
    </lineage>
</organism>
<name>A0A401GEF5_9APHY</name>
<accession>A0A401GEF5</accession>
<dbReference type="Proteomes" id="UP000287166">
    <property type="component" value="Unassembled WGS sequence"/>
</dbReference>
<dbReference type="STRING" id="139825.A0A401GEF5"/>
<dbReference type="GeneID" id="38777464"/>
<reference evidence="2 3" key="1">
    <citation type="journal article" date="2018" name="Sci. Rep.">
        <title>Genome sequence of the cauliflower mushroom Sparassis crispa (Hanabiratake) and its association with beneficial usage.</title>
        <authorList>
            <person name="Kiyama R."/>
            <person name="Furutani Y."/>
            <person name="Kawaguchi K."/>
            <person name="Nakanishi T."/>
        </authorList>
    </citation>
    <scope>NUCLEOTIDE SEQUENCE [LARGE SCALE GENOMIC DNA]</scope>
</reference>
<gene>
    <name evidence="2" type="ORF">SCP_0302620</name>
</gene>
<protein>
    <recommendedName>
        <fullName evidence="4">F-box domain-containing protein</fullName>
    </recommendedName>
</protein>
<comment type="caution">
    <text evidence="2">The sequence shown here is derived from an EMBL/GenBank/DDBJ whole genome shotgun (WGS) entry which is preliminary data.</text>
</comment>
<dbReference type="EMBL" id="BFAD01000003">
    <property type="protein sequence ID" value="GBE80547.1"/>
    <property type="molecule type" value="Genomic_DNA"/>
</dbReference>
<evidence type="ECO:0000313" key="3">
    <source>
        <dbReference type="Proteomes" id="UP000287166"/>
    </source>
</evidence>
<feature type="region of interest" description="Disordered" evidence="1">
    <location>
        <begin position="1"/>
        <end position="26"/>
    </location>
</feature>
<dbReference type="InParanoid" id="A0A401GEF5"/>
<sequence>MTKVSARHEEAGTHEDTVDAAMNHGSDELSRPRELCTRLVSNCDISASKVAPIHCLSEDVLRLIFQTGWKWDSDILDEDLSRERMQFSICIASVCRAWRTIAHATSRLWSVIYFFPDRQRSLVALESFLCLSRRQKLSISISYRYGREDAAIPQDMSMEHVWVAAVMRLLVKHVDRWELLVMELEDIRTTETIFSIWTTPAVALKQLVLYAEPGVEHPESMSFPSAPELRSLELLIPLLSQTHNIASSFPALENLVLGTSFPDADFRFLRTLQPIQHLCHLALTGVLCDMLLQDPNLKFHFSALESLHLEATPIDHVYECLSVLEAPLLTTLRLDLENEHFITTHTGPFIRQPERFPLLHSIVFAGLEPNLGLSNVSQFLGSLKSAQVLFIGHRIEEFMKAASLCRPREGWCFVRLASLTISYDSGVPPQALRDLVEARRTASCAEHLPEQLRPLKIEEIQVNTSVELPTGDRRWFEANLRKFTWSKDQQQPCLNGWMEFTVLSP</sequence>